<evidence type="ECO:0000313" key="2">
    <source>
        <dbReference type="Proteomes" id="UP000499080"/>
    </source>
</evidence>
<name>A0A4Y2Q8U8_ARAVE</name>
<organism evidence="1 2">
    <name type="scientific">Araneus ventricosus</name>
    <name type="common">Orbweaver spider</name>
    <name type="synonym">Epeira ventricosa</name>
    <dbReference type="NCBI Taxonomy" id="182803"/>
    <lineage>
        <taxon>Eukaryota</taxon>
        <taxon>Metazoa</taxon>
        <taxon>Ecdysozoa</taxon>
        <taxon>Arthropoda</taxon>
        <taxon>Chelicerata</taxon>
        <taxon>Arachnida</taxon>
        <taxon>Araneae</taxon>
        <taxon>Araneomorphae</taxon>
        <taxon>Entelegynae</taxon>
        <taxon>Araneoidea</taxon>
        <taxon>Araneidae</taxon>
        <taxon>Araneus</taxon>
    </lineage>
</organism>
<dbReference type="AlphaFoldDB" id="A0A4Y2Q8U8"/>
<comment type="caution">
    <text evidence="1">The sequence shown here is derived from an EMBL/GenBank/DDBJ whole genome shotgun (WGS) entry which is preliminary data.</text>
</comment>
<protein>
    <recommendedName>
        <fullName evidence="3">Histone-lysine N-methyltransferase SETMAR</fullName>
    </recommendedName>
</protein>
<proteinExistence type="predicted"/>
<keyword evidence="2" id="KW-1185">Reference proteome</keyword>
<evidence type="ECO:0008006" key="3">
    <source>
        <dbReference type="Google" id="ProtNLM"/>
    </source>
</evidence>
<evidence type="ECO:0000313" key="1">
    <source>
        <dbReference type="EMBL" id="GBN59894.1"/>
    </source>
</evidence>
<sequence length="122" mass="14216">MFEIGERIFFSSKPQREKLAKNLKIPFLVRSSAERAVAPSSEIKEYTADFKTLRRLRRAVLTSGVVLIHDTARPHSAVVNQQFLETASRKIRRFKVTLRPISHHWLQRSSKRASEIWEMPES</sequence>
<reference evidence="1 2" key="1">
    <citation type="journal article" date="2019" name="Sci. Rep.">
        <title>Orb-weaving spider Araneus ventricosus genome elucidates the spidroin gene catalogue.</title>
        <authorList>
            <person name="Kono N."/>
            <person name="Nakamura H."/>
            <person name="Ohtoshi R."/>
            <person name="Moran D.A.P."/>
            <person name="Shinohara A."/>
            <person name="Yoshida Y."/>
            <person name="Fujiwara M."/>
            <person name="Mori M."/>
            <person name="Tomita M."/>
            <person name="Arakawa K."/>
        </authorList>
    </citation>
    <scope>NUCLEOTIDE SEQUENCE [LARGE SCALE GENOMIC DNA]</scope>
</reference>
<dbReference type="EMBL" id="BGPR01013267">
    <property type="protein sequence ID" value="GBN59894.1"/>
    <property type="molecule type" value="Genomic_DNA"/>
</dbReference>
<dbReference type="Proteomes" id="UP000499080">
    <property type="component" value="Unassembled WGS sequence"/>
</dbReference>
<accession>A0A4Y2Q8U8</accession>
<dbReference type="OrthoDB" id="4737581at2759"/>
<gene>
    <name evidence="1" type="ORF">AVEN_215483_1</name>
</gene>